<protein>
    <recommendedName>
        <fullName evidence="7">Gamma-glutamyl phosphate reductase</fullName>
        <shortName evidence="7">GPR</shortName>
        <ecNumber evidence="7">1.2.1.41</ecNumber>
    </recommendedName>
    <alternativeName>
        <fullName evidence="7">Glutamate-5-semialdehyde dehydrogenase</fullName>
    </alternativeName>
    <alternativeName>
        <fullName evidence="7">Glutamyl-gamma-semialdehyde dehydrogenase</fullName>
        <shortName evidence="7">GSA dehydrogenase</shortName>
    </alternativeName>
</protein>
<dbReference type="Proteomes" id="UP000288947">
    <property type="component" value="Chromosome"/>
</dbReference>
<keyword evidence="3 7" id="KW-0641">Proline biosynthesis</keyword>
<dbReference type="PIRSF" id="PIRSF000151">
    <property type="entry name" value="GPR"/>
    <property type="match status" value="1"/>
</dbReference>
<dbReference type="Gene3D" id="3.40.605.10">
    <property type="entry name" value="Aldehyde Dehydrogenase, Chain A, domain 1"/>
    <property type="match status" value="1"/>
</dbReference>
<dbReference type="SUPFAM" id="SSF53720">
    <property type="entry name" value="ALDH-like"/>
    <property type="match status" value="1"/>
</dbReference>
<dbReference type="InterPro" id="IPR000965">
    <property type="entry name" value="GPR_dom"/>
</dbReference>
<gene>
    <name evidence="7" type="primary">proA</name>
    <name evidence="10" type="ORF">CBS1_07605</name>
</gene>
<dbReference type="CDD" id="cd07079">
    <property type="entry name" value="ALDH_F18-19_ProA-GPR"/>
    <property type="match status" value="1"/>
</dbReference>
<feature type="coiled-coil region" evidence="8">
    <location>
        <begin position="3"/>
        <end position="49"/>
    </location>
</feature>
<feature type="domain" description="Aldehyde dehydrogenase" evidence="9">
    <location>
        <begin position="4"/>
        <end position="286"/>
    </location>
</feature>
<comment type="catalytic activity">
    <reaction evidence="6 7">
        <text>L-glutamate 5-semialdehyde + phosphate + NADP(+) = L-glutamyl 5-phosphate + NADPH + H(+)</text>
        <dbReference type="Rhea" id="RHEA:19541"/>
        <dbReference type="ChEBI" id="CHEBI:15378"/>
        <dbReference type="ChEBI" id="CHEBI:43474"/>
        <dbReference type="ChEBI" id="CHEBI:57783"/>
        <dbReference type="ChEBI" id="CHEBI:58066"/>
        <dbReference type="ChEBI" id="CHEBI:58274"/>
        <dbReference type="ChEBI" id="CHEBI:58349"/>
        <dbReference type="EC" id="1.2.1.41"/>
    </reaction>
</comment>
<dbReference type="HAMAP" id="MF_00412">
    <property type="entry name" value="ProA"/>
    <property type="match status" value="1"/>
</dbReference>
<dbReference type="PANTHER" id="PTHR11063:SF8">
    <property type="entry name" value="DELTA-1-PYRROLINE-5-CARBOXYLATE SYNTHASE"/>
    <property type="match status" value="1"/>
</dbReference>
<evidence type="ECO:0000256" key="5">
    <source>
        <dbReference type="ARBA" id="ARBA00023002"/>
    </source>
</evidence>
<comment type="similarity">
    <text evidence="7">Belongs to the gamma-glutamyl phosphate reductase family.</text>
</comment>
<dbReference type="InterPro" id="IPR016163">
    <property type="entry name" value="Ald_DH_C"/>
</dbReference>
<dbReference type="PROSITE" id="PS01223">
    <property type="entry name" value="PROA"/>
    <property type="match status" value="1"/>
</dbReference>
<dbReference type="Pfam" id="PF00171">
    <property type="entry name" value="Aldedh"/>
    <property type="match status" value="1"/>
</dbReference>
<dbReference type="InterPro" id="IPR016162">
    <property type="entry name" value="Ald_DH_N"/>
</dbReference>
<evidence type="ECO:0000256" key="4">
    <source>
        <dbReference type="ARBA" id="ARBA00022857"/>
    </source>
</evidence>
<keyword evidence="2 7" id="KW-0028">Amino-acid biosynthesis</keyword>
<dbReference type="EC" id="1.2.1.41" evidence="7"/>
<evidence type="ECO:0000313" key="10">
    <source>
        <dbReference type="EMBL" id="QAV33597.1"/>
    </source>
</evidence>
<comment type="function">
    <text evidence="7">Catalyzes the NADPH-dependent reduction of L-glutamate 5-phosphate into L-glutamate 5-semialdehyde and phosphate. The product spontaneously undergoes cyclization to form 1-pyrroline-5-carboxylate.</text>
</comment>
<dbReference type="NCBIfam" id="NF001221">
    <property type="entry name" value="PRK00197.1"/>
    <property type="match status" value="1"/>
</dbReference>
<dbReference type="Gene3D" id="3.40.309.10">
    <property type="entry name" value="Aldehyde Dehydrogenase, Chain A, domain 2"/>
    <property type="match status" value="1"/>
</dbReference>
<keyword evidence="7" id="KW-0963">Cytoplasm</keyword>
<evidence type="ECO:0000313" key="11">
    <source>
        <dbReference type="Proteomes" id="UP000288947"/>
    </source>
</evidence>
<dbReference type="InterPro" id="IPR016161">
    <property type="entry name" value="Ald_DH/histidinol_DH"/>
</dbReference>
<proteinExistence type="inferred from homology"/>
<keyword evidence="8" id="KW-0175">Coiled coil</keyword>
<dbReference type="EMBL" id="CP026721">
    <property type="protein sequence ID" value="QAV33597.1"/>
    <property type="molecule type" value="Genomic_DNA"/>
</dbReference>
<keyword evidence="5 7" id="KW-0560">Oxidoreductase</keyword>
<dbReference type="PANTHER" id="PTHR11063">
    <property type="entry name" value="GLUTAMATE SEMIALDEHYDE DEHYDROGENASE"/>
    <property type="match status" value="1"/>
</dbReference>
<organism evidence="10 11">
    <name type="scientific">Fervidobacterium changbaicum</name>
    <dbReference type="NCBI Taxonomy" id="310769"/>
    <lineage>
        <taxon>Bacteria</taxon>
        <taxon>Thermotogati</taxon>
        <taxon>Thermotogota</taxon>
        <taxon>Thermotogae</taxon>
        <taxon>Thermotogales</taxon>
        <taxon>Fervidobacteriaceae</taxon>
        <taxon>Fervidobacterium</taxon>
    </lineage>
</organism>
<dbReference type="InterPro" id="IPR015590">
    <property type="entry name" value="Aldehyde_DH_dom"/>
</dbReference>
<dbReference type="NCBIfam" id="TIGR00407">
    <property type="entry name" value="proA"/>
    <property type="match status" value="1"/>
</dbReference>
<name>A0ABX5QTK2_9BACT</name>
<sequence>MVYEDVELSLKNLREAFEVLSREKSEKKNKFLKRLAEKIDENREYLKAENSKDVERARELKVKESLIDRLVLNDKRIDEMIESCQIVESLRDPIGEVVDSFVREDGLTIYKVRVPIGVLAIIYESRPNVTIETSILALKSGNTILLKGGSDALNSNKALVKLIKQALDDADLPRNSVELVEHTDRSVVDYILKQRGLIDLIIPRGGKSLIDYVVSNAKMPVLETGAGVCHIFVDESADIDKSIAVIDNAKTQRPGTCNAVETLLVHRKIASEFLPKLKKLFDDKKVEIRGCEETRKVIECAPATEEDWATEYLDLIISVKVVSSLDEAIEHIKKYSTKHSEAILTENYSNAMKFLNAIDSSTIYVNASTRFTDGGQFGMGAEIGISTQKFHARGPVGLKELTTTKFIVFGDYHVRK</sequence>
<comment type="pathway">
    <text evidence="1 7">Amino-acid biosynthesis; L-proline biosynthesis; L-glutamate 5-semialdehyde from L-glutamate: step 2/2.</text>
</comment>
<evidence type="ECO:0000256" key="2">
    <source>
        <dbReference type="ARBA" id="ARBA00022605"/>
    </source>
</evidence>
<keyword evidence="4 7" id="KW-0521">NADP</keyword>
<keyword evidence="11" id="KW-1185">Reference proteome</keyword>
<evidence type="ECO:0000256" key="7">
    <source>
        <dbReference type="HAMAP-Rule" id="MF_00412"/>
    </source>
</evidence>
<evidence type="ECO:0000256" key="6">
    <source>
        <dbReference type="ARBA" id="ARBA00049024"/>
    </source>
</evidence>
<comment type="subcellular location">
    <subcellularLocation>
        <location evidence="7">Cytoplasm</location>
    </subcellularLocation>
</comment>
<evidence type="ECO:0000256" key="3">
    <source>
        <dbReference type="ARBA" id="ARBA00022650"/>
    </source>
</evidence>
<dbReference type="InterPro" id="IPR012134">
    <property type="entry name" value="Glu-5-SA_DH"/>
</dbReference>
<dbReference type="InterPro" id="IPR020593">
    <property type="entry name" value="G-glutamylP_reductase_CS"/>
</dbReference>
<accession>A0ABX5QTK2</accession>
<evidence type="ECO:0000259" key="9">
    <source>
        <dbReference type="Pfam" id="PF00171"/>
    </source>
</evidence>
<evidence type="ECO:0000256" key="8">
    <source>
        <dbReference type="SAM" id="Coils"/>
    </source>
</evidence>
<reference evidence="10 11" key="1">
    <citation type="submission" date="2018-01" db="EMBL/GenBank/DDBJ databases">
        <title>The whole genome sequencing and assembly of Fervidobacterium changbaicum CBS-1 strain.</title>
        <authorList>
            <person name="Kim J.-Y."/>
            <person name="Park M.-K."/>
            <person name="Yi H."/>
            <person name="Bahn Y.-S."/>
            <person name="Kim J.F."/>
            <person name="Lee D.-W."/>
        </authorList>
    </citation>
    <scope>NUCLEOTIDE SEQUENCE [LARGE SCALE GENOMIC DNA]</scope>
    <source>
        <strain evidence="10 11">CBS-1</strain>
    </source>
</reference>
<evidence type="ECO:0000256" key="1">
    <source>
        <dbReference type="ARBA" id="ARBA00004985"/>
    </source>
</evidence>